<proteinExistence type="predicted"/>
<dbReference type="RefSeq" id="WP_307341530.1">
    <property type="nucleotide sequence ID" value="NZ_JAUSUQ010000012.1"/>
</dbReference>
<organism evidence="1 2">
    <name type="scientific">Caldalkalibacillus uzonensis</name>
    <dbReference type="NCBI Taxonomy" id="353224"/>
    <lineage>
        <taxon>Bacteria</taxon>
        <taxon>Bacillati</taxon>
        <taxon>Bacillota</taxon>
        <taxon>Bacilli</taxon>
        <taxon>Bacillales</taxon>
        <taxon>Bacillaceae</taxon>
        <taxon>Caldalkalibacillus</taxon>
    </lineage>
</organism>
<dbReference type="Proteomes" id="UP001232445">
    <property type="component" value="Unassembled WGS sequence"/>
</dbReference>
<sequence>MKNMIDLSNFANGAVAERFNQELAKVLENIADPNTDPKKARKLQLTLTIKADENRDIANVSIQTKTTLVPAKDIETKIIMDTDGEGNVVGAELKSGMKGQMYIDDEGDIADDRGQKVVKFK</sequence>
<evidence type="ECO:0000313" key="2">
    <source>
        <dbReference type="Proteomes" id="UP001232445"/>
    </source>
</evidence>
<evidence type="ECO:0000313" key="1">
    <source>
        <dbReference type="EMBL" id="MDQ0340246.1"/>
    </source>
</evidence>
<accession>A0ABU0CWH1</accession>
<comment type="caution">
    <text evidence="1">The sequence shown here is derived from an EMBL/GenBank/DDBJ whole genome shotgun (WGS) entry which is preliminary data.</text>
</comment>
<name>A0ABU0CWH1_9BACI</name>
<dbReference type="EMBL" id="JAUSUQ010000012">
    <property type="protein sequence ID" value="MDQ0340246.1"/>
    <property type="molecule type" value="Genomic_DNA"/>
</dbReference>
<protein>
    <submittedName>
        <fullName evidence="1">Uncharacterized protein YuzE</fullName>
    </submittedName>
</protein>
<gene>
    <name evidence="1" type="ORF">J2S00_003051</name>
</gene>
<keyword evidence="2" id="KW-1185">Reference proteome</keyword>
<reference evidence="1 2" key="1">
    <citation type="submission" date="2023-07" db="EMBL/GenBank/DDBJ databases">
        <title>Genomic Encyclopedia of Type Strains, Phase IV (KMG-IV): sequencing the most valuable type-strain genomes for metagenomic binning, comparative biology and taxonomic classification.</title>
        <authorList>
            <person name="Goeker M."/>
        </authorList>
    </citation>
    <scope>NUCLEOTIDE SEQUENCE [LARGE SCALE GENOMIC DNA]</scope>
    <source>
        <strain evidence="1 2">DSM 17740</strain>
    </source>
</reference>